<dbReference type="PANTHER" id="PTHR35023:SF1">
    <property type="entry name" value="MG-PROTOPORPHYRIN IX CHELATASE"/>
    <property type="match status" value="1"/>
</dbReference>
<sequence length="585" mass="61955">MTVQLSFTDVVGQPQAQLALTLLAIDPTIGGVLLVGPPGSAKTTLARGLTPLLGEGAPFVEIPLGATEDRVKGSIDVGSVLADGQVRVHDGLLAAANGGVLYIDEINLLADHLVDLILDAAATGVNRVERDTLSVVQPARFSLIGTMNPEEGELRPQLLDRFAMVVSVDPLMDPSDRQLALARRLHLELGAGGVPDCGDCVEADQGLARAVDDARERLLRVEVESQLDMIARLCVDLGIGSLRTDLAIAKAARAHAALAGHEQVTDSDIAMVCDLITSHRQRSAPRSIQTRNSTDAPQPGTSSSPPARSQAPGSSDDPMDQSGSGRVQDSQAGGEQGSEPASKEPEAAEGEGIGDRLSSLSRHAPSVHGQGAEVARHRDTLVPGVFSLTRTIVARLERDGEGGISERDIRYVQVERALRRCVVFVVDVSASVAGREAMGLVTEVIEQLLGTAYRERAQVAVVSFGGEVAEITLRPTRSLEVARSRLLGLRRSGRTPLARGLDTGRRLALELRRRGTEPLVVVLTDARPNEADAEDPFAVALGEARRFAIEKLEAVVVDLESNGFRLGFAEQLAQAADALYVKAAS</sequence>
<dbReference type="InterPro" id="IPR036465">
    <property type="entry name" value="vWFA_dom_sf"/>
</dbReference>
<gene>
    <name evidence="3" type="ORF">AB6A68_10655</name>
</gene>
<dbReference type="InterPro" id="IPR003593">
    <property type="entry name" value="AAA+_ATPase"/>
</dbReference>
<dbReference type="Pfam" id="PF17863">
    <property type="entry name" value="AAA_lid_2"/>
    <property type="match status" value="1"/>
</dbReference>
<feature type="compositionally biased region" description="Polar residues" evidence="1">
    <location>
        <begin position="321"/>
        <end position="333"/>
    </location>
</feature>
<name>A0ABV3Y414_9ACTN</name>
<evidence type="ECO:0000313" key="4">
    <source>
        <dbReference type="Proteomes" id="UP001560267"/>
    </source>
</evidence>
<dbReference type="PROSITE" id="PS50234">
    <property type="entry name" value="VWFA"/>
    <property type="match status" value="1"/>
</dbReference>
<dbReference type="SMART" id="SM00382">
    <property type="entry name" value="AAA"/>
    <property type="match status" value="1"/>
</dbReference>
<feature type="region of interest" description="Disordered" evidence="1">
    <location>
        <begin position="280"/>
        <end position="375"/>
    </location>
</feature>
<dbReference type="Pfam" id="PF07728">
    <property type="entry name" value="AAA_5"/>
    <property type="match status" value="1"/>
</dbReference>
<evidence type="ECO:0000313" key="3">
    <source>
        <dbReference type="EMBL" id="MEX6430287.1"/>
    </source>
</evidence>
<keyword evidence="4" id="KW-1185">Reference proteome</keyword>
<dbReference type="RefSeq" id="WP_298381549.1">
    <property type="nucleotide sequence ID" value="NZ_JBFSHR010000044.1"/>
</dbReference>
<dbReference type="Pfam" id="PF13519">
    <property type="entry name" value="VWA_2"/>
    <property type="match status" value="1"/>
</dbReference>
<dbReference type="Gene3D" id="3.40.50.300">
    <property type="entry name" value="P-loop containing nucleotide triphosphate hydrolases"/>
    <property type="match status" value="1"/>
</dbReference>
<dbReference type="EMBL" id="JBFSHR010000044">
    <property type="protein sequence ID" value="MEX6430287.1"/>
    <property type="molecule type" value="Genomic_DNA"/>
</dbReference>
<dbReference type="InterPro" id="IPR041628">
    <property type="entry name" value="ChlI/MoxR_AAA_lid"/>
</dbReference>
<accession>A0ABV3Y414</accession>
<dbReference type="Proteomes" id="UP001560267">
    <property type="component" value="Unassembled WGS sequence"/>
</dbReference>
<dbReference type="InterPro" id="IPR027417">
    <property type="entry name" value="P-loop_NTPase"/>
</dbReference>
<evidence type="ECO:0000256" key="1">
    <source>
        <dbReference type="SAM" id="MobiDB-lite"/>
    </source>
</evidence>
<dbReference type="SUPFAM" id="SSF52540">
    <property type="entry name" value="P-loop containing nucleoside triphosphate hydrolases"/>
    <property type="match status" value="1"/>
</dbReference>
<dbReference type="CDD" id="cd00009">
    <property type="entry name" value="AAA"/>
    <property type="match status" value="1"/>
</dbReference>
<dbReference type="SMART" id="SM00327">
    <property type="entry name" value="VWA"/>
    <property type="match status" value="1"/>
</dbReference>
<evidence type="ECO:0000259" key="2">
    <source>
        <dbReference type="PROSITE" id="PS50234"/>
    </source>
</evidence>
<dbReference type="PANTHER" id="PTHR35023">
    <property type="entry name" value="CHELATASE-RELATED"/>
    <property type="match status" value="1"/>
</dbReference>
<feature type="domain" description="VWFA" evidence="2">
    <location>
        <begin position="421"/>
        <end position="585"/>
    </location>
</feature>
<dbReference type="Gene3D" id="3.40.50.410">
    <property type="entry name" value="von Willebrand factor, type A domain"/>
    <property type="match status" value="1"/>
</dbReference>
<protein>
    <submittedName>
        <fullName evidence="3">AAA family ATPase</fullName>
    </submittedName>
</protein>
<reference evidence="3 4" key="1">
    <citation type="submission" date="2024-07" db="EMBL/GenBank/DDBJ databases">
        <title>Draft Genome Sequence of Ferrimicrobium acidiphilum Strain YE2023, Isolated from a Pulp of Bioleach Reactor.</title>
        <authorList>
            <person name="Elkina Y.A."/>
            <person name="Bulaeva A.G."/>
            <person name="Beletsky A.V."/>
            <person name="Mardanov A.V."/>
        </authorList>
    </citation>
    <scope>NUCLEOTIDE SEQUENCE [LARGE SCALE GENOMIC DNA]</scope>
    <source>
        <strain evidence="3 4">YE2023</strain>
    </source>
</reference>
<dbReference type="InterPro" id="IPR052989">
    <property type="entry name" value="Mg-chelatase_DI-like"/>
</dbReference>
<proteinExistence type="predicted"/>
<dbReference type="InterPro" id="IPR011704">
    <property type="entry name" value="ATPase_dyneun-rel_AAA"/>
</dbReference>
<dbReference type="InterPro" id="IPR002035">
    <property type="entry name" value="VWF_A"/>
</dbReference>
<dbReference type="SUPFAM" id="SSF53300">
    <property type="entry name" value="vWA-like"/>
    <property type="match status" value="1"/>
</dbReference>
<comment type="caution">
    <text evidence="3">The sequence shown here is derived from an EMBL/GenBank/DDBJ whole genome shotgun (WGS) entry which is preliminary data.</text>
</comment>
<organism evidence="3 4">
    <name type="scientific">Ferrimicrobium acidiphilum</name>
    <dbReference type="NCBI Taxonomy" id="121039"/>
    <lineage>
        <taxon>Bacteria</taxon>
        <taxon>Bacillati</taxon>
        <taxon>Actinomycetota</taxon>
        <taxon>Acidimicrobiia</taxon>
        <taxon>Acidimicrobiales</taxon>
        <taxon>Acidimicrobiaceae</taxon>
        <taxon>Ferrimicrobium</taxon>
    </lineage>
</organism>
<feature type="compositionally biased region" description="Polar residues" evidence="1">
    <location>
        <begin position="284"/>
        <end position="313"/>
    </location>
</feature>
<dbReference type="Gene3D" id="1.10.8.80">
    <property type="entry name" value="Magnesium chelatase subunit I, C-Terminal domain"/>
    <property type="match status" value="1"/>
</dbReference>